<dbReference type="FunFam" id="1.20.5.520:FF:000001">
    <property type="entry name" value="Thymosin beta"/>
    <property type="match status" value="2"/>
</dbReference>
<dbReference type="GO" id="GO:0005829">
    <property type="term" value="C:cytosol"/>
    <property type="evidence" value="ECO:0007669"/>
    <property type="project" value="TreeGrafter"/>
</dbReference>
<dbReference type="InterPro" id="IPR001152">
    <property type="entry name" value="Beta-thymosin"/>
</dbReference>
<evidence type="ECO:0000256" key="5">
    <source>
        <dbReference type="SAM" id="MobiDB-lite"/>
    </source>
</evidence>
<gene>
    <name evidence="6" type="ORF">Pcinc_039891</name>
</gene>
<dbReference type="Pfam" id="PF01290">
    <property type="entry name" value="Thymosin"/>
    <property type="match status" value="3"/>
</dbReference>
<evidence type="ECO:0000256" key="2">
    <source>
        <dbReference type="ARBA" id="ARBA00009511"/>
    </source>
</evidence>
<dbReference type="GO" id="GO:0005856">
    <property type="term" value="C:cytoskeleton"/>
    <property type="evidence" value="ECO:0007669"/>
    <property type="project" value="UniProtKB-SubCell"/>
</dbReference>
<accession>A0AAE1EK44</accession>
<dbReference type="GO" id="GO:0007015">
    <property type="term" value="P:actin filament organization"/>
    <property type="evidence" value="ECO:0007669"/>
    <property type="project" value="InterPro"/>
</dbReference>
<evidence type="ECO:0008006" key="8">
    <source>
        <dbReference type="Google" id="ProtNLM"/>
    </source>
</evidence>
<keyword evidence="3" id="KW-0963">Cytoplasm</keyword>
<dbReference type="Gene3D" id="1.20.5.520">
    <property type="entry name" value="Single helix bin"/>
    <property type="match status" value="3"/>
</dbReference>
<keyword evidence="4" id="KW-0206">Cytoskeleton</keyword>
<reference evidence="6" key="1">
    <citation type="submission" date="2023-10" db="EMBL/GenBank/DDBJ databases">
        <title>Genome assemblies of two species of porcelain crab, Petrolisthes cinctipes and Petrolisthes manimaculis (Anomura: Porcellanidae).</title>
        <authorList>
            <person name="Angst P."/>
        </authorList>
    </citation>
    <scope>NUCLEOTIDE SEQUENCE</scope>
    <source>
        <strain evidence="6">PB745_01</strain>
        <tissue evidence="6">Gill</tissue>
    </source>
</reference>
<comment type="subcellular location">
    <subcellularLocation>
        <location evidence="1">Cytoplasm</location>
        <location evidence="1">Cytoskeleton</location>
    </subcellularLocation>
</comment>
<dbReference type="EMBL" id="JAWQEG010006910">
    <property type="protein sequence ID" value="KAK3853575.1"/>
    <property type="molecule type" value="Genomic_DNA"/>
</dbReference>
<evidence type="ECO:0000256" key="3">
    <source>
        <dbReference type="ARBA" id="ARBA00022490"/>
    </source>
</evidence>
<organism evidence="6 7">
    <name type="scientific">Petrolisthes cinctipes</name>
    <name type="common">Flat porcelain crab</name>
    <dbReference type="NCBI Taxonomy" id="88211"/>
    <lineage>
        <taxon>Eukaryota</taxon>
        <taxon>Metazoa</taxon>
        <taxon>Ecdysozoa</taxon>
        <taxon>Arthropoda</taxon>
        <taxon>Crustacea</taxon>
        <taxon>Multicrustacea</taxon>
        <taxon>Malacostraca</taxon>
        <taxon>Eumalacostraca</taxon>
        <taxon>Eucarida</taxon>
        <taxon>Decapoda</taxon>
        <taxon>Pleocyemata</taxon>
        <taxon>Anomura</taxon>
        <taxon>Galatheoidea</taxon>
        <taxon>Porcellanidae</taxon>
        <taxon>Petrolisthes</taxon>
    </lineage>
</organism>
<dbReference type="SMART" id="SM00152">
    <property type="entry name" value="THY"/>
    <property type="match status" value="3"/>
</dbReference>
<dbReference type="InterPro" id="IPR038386">
    <property type="entry name" value="Beta-thymosin_sf"/>
</dbReference>
<evidence type="ECO:0000256" key="4">
    <source>
        <dbReference type="ARBA" id="ARBA00023212"/>
    </source>
</evidence>
<protein>
    <recommendedName>
        <fullName evidence="8">Thymosin beta</fullName>
    </recommendedName>
</protein>
<comment type="caution">
    <text evidence="6">The sequence shown here is derived from an EMBL/GenBank/DDBJ whole genome shotgun (WGS) entry which is preliminary data.</text>
</comment>
<dbReference type="PANTHER" id="PTHR20940">
    <property type="entry name" value="TETRA THYMOSIN"/>
    <property type="match status" value="1"/>
</dbReference>
<dbReference type="PANTHER" id="PTHR20940:SF1">
    <property type="entry name" value="CIBOULOT, ISOFORM A"/>
    <property type="match status" value="1"/>
</dbReference>
<dbReference type="Proteomes" id="UP001286313">
    <property type="component" value="Unassembled WGS sequence"/>
</dbReference>
<dbReference type="AlphaFoldDB" id="A0AAE1EK44"/>
<dbReference type="PROSITE" id="PS00500">
    <property type="entry name" value="THYMOSIN_B4"/>
    <property type="match status" value="1"/>
</dbReference>
<evidence type="ECO:0000313" key="7">
    <source>
        <dbReference type="Proteomes" id="UP001286313"/>
    </source>
</evidence>
<proteinExistence type="inferred from homology"/>
<sequence>MGSKIHIPFVFLPGRKRHCQPVELGISLSYGTCAVKPPSITTNTTTNMSAADKLKDLPKVDSVLKEQLEGFSPDKLKKTDTSEKTALPTKEDVAAEKQAKAHLEAVEGFNAANLKHADTQEKIVLPAKEDIDAEKGQQALRQGIEAFDPTALKKTETCEKNPLPTKETIEQEKSA</sequence>
<feature type="region of interest" description="Disordered" evidence="5">
    <location>
        <begin position="74"/>
        <end position="95"/>
    </location>
</feature>
<name>A0AAE1EK44_PETCI</name>
<evidence type="ECO:0000313" key="6">
    <source>
        <dbReference type="EMBL" id="KAK3853575.1"/>
    </source>
</evidence>
<dbReference type="GO" id="GO:0003785">
    <property type="term" value="F:actin monomer binding"/>
    <property type="evidence" value="ECO:0007669"/>
    <property type="project" value="InterPro"/>
</dbReference>
<comment type="similarity">
    <text evidence="2">Belongs to the thymosin beta family.</text>
</comment>
<feature type="region of interest" description="Disordered" evidence="5">
    <location>
        <begin position="146"/>
        <end position="175"/>
    </location>
</feature>
<keyword evidence="7" id="KW-1185">Reference proteome</keyword>
<evidence type="ECO:0000256" key="1">
    <source>
        <dbReference type="ARBA" id="ARBA00004245"/>
    </source>
</evidence>